<feature type="compositionally biased region" description="Basic and acidic residues" evidence="1">
    <location>
        <begin position="543"/>
        <end position="559"/>
    </location>
</feature>
<proteinExistence type="predicted"/>
<accession>A0AAE0KRQ7</accession>
<organism evidence="2 3">
    <name type="scientific">Cymbomonas tetramitiformis</name>
    <dbReference type="NCBI Taxonomy" id="36881"/>
    <lineage>
        <taxon>Eukaryota</taxon>
        <taxon>Viridiplantae</taxon>
        <taxon>Chlorophyta</taxon>
        <taxon>Pyramimonadophyceae</taxon>
        <taxon>Pyramimonadales</taxon>
        <taxon>Pyramimonadaceae</taxon>
        <taxon>Cymbomonas</taxon>
    </lineage>
</organism>
<feature type="compositionally biased region" description="Low complexity" evidence="1">
    <location>
        <begin position="253"/>
        <end position="266"/>
    </location>
</feature>
<feature type="compositionally biased region" description="Low complexity" evidence="1">
    <location>
        <begin position="582"/>
        <end position="596"/>
    </location>
</feature>
<feature type="region of interest" description="Disordered" evidence="1">
    <location>
        <begin position="621"/>
        <end position="640"/>
    </location>
</feature>
<name>A0AAE0KRQ7_9CHLO</name>
<keyword evidence="3" id="KW-1185">Reference proteome</keyword>
<sequence length="640" mass="67154">LASVDEDDVRAELFGDQQPGGGGASRRELLLQRAAEAASSSKPQDTEESDDDRAELFGRKPKSKPAARGNMERESGAEPPRTEGSSSVLPEDEEKELSIASFTDDDSDVDPEAYSPTRTSTPHAAGKPEAQGLEGQRADPLPDADSASDIAEEGTVSCNEDLPHDTQSSNPLFDAEDSDEGDEDSPPGDPHVNTSAAEGSREDEADEDNEKAEPDLPSLSAAALEAAASARPIAVPLQETPLSGSTERQSCNEPDAAAPPETAENAPSDEEQEVKLRAELPTTPAGGARCDQPASDGEQTGLVNDTAIAAAVEEAVAREKAAGGEALEQAVEEAVARERETADKEISEVVARSCETANQLNQDLQKANAMIQTLLTVQESTKQTLVDLQKERDAAQEEAARGKADLQGKVDEAVAEAAVKSMLATNELNDELAAAHDKLKSLTAELAKPKETVPGTSPRESDPSAVDAAVAEAVSAEREAAKAAQQRAVDEAVMEAVMKSCEVANTLNDELAEAKAALRVATQERDALRSAGGQASPAAEGDAGARERELQEALDRERASSVQALKATVEREREAAAERLQEALTAERQQAAARAESPQGAESGAGPAEAKLTAARDAALRRAPCFPIPPRVRPSALWEG</sequence>
<reference evidence="2 3" key="1">
    <citation type="journal article" date="2015" name="Genome Biol. Evol.">
        <title>Comparative Genomics of a Bacterivorous Green Alga Reveals Evolutionary Causalities and Consequences of Phago-Mixotrophic Mode of Nutrition.</title>
        <authorList>
            <person name="Burns J.A."/>
            <person name="Paasch A."/>
            <person name="Narechania A."/>
            <person name="Kim E."/>
        </authorList>
    </citation>
    <scope>NUCLEOTIDE SEQUENCE [LARGE SCALE GENOMIC DNA]</scope>
    <source>
        <strain evidence="2 3">PLY_AMNH</strain>
    </source>
</reference>
<gene>
    <name evidence="2" type="ORF">CYMTET_32648</name>
</gene>
<evidence type="ECO:0000313" key="3">
    <source>
        <dbReference type="Proteomes" id="UP001190700"/>
    </source>
</evidence>
<feature type="compositionally biased region" description="Basic and acidic residues" evidence="1">
    <location>
        <begin position="568"/>
        <end position="581"/>
    </location>
</feature>
<dbReference type="EMBL" id="LGRX02019637">
    <property type="protein sequence ID" value="KAK3258303.1"/>
    <property type="molecule type" value="Genomic_DNA"/>
</dbReference>
<feature type="compositionally biased region" description="Acidic residues" evidence="1">
    <location>
        <begin position="174"/>
        <end position="186"/>
    </location>
</feature>
<feature type="region of interest" description="Disordered" evidence="1">
    <location>
        <begin position="527"/>
        <end position="615"/>
    </location>
</feature>
<feature type="compositionally biased region" description="Polar residues" evidence="1">
    <location>
        <begin position="240"/>
        <end position="252"/>
    </location>
</feature>
<feature type="region of interest" description="Disordered" evidence="1">
    <location>
        <begin position="1"/>
        <end position="300"/>
    </location>
</feature>
<dbReference type="AlphaFoldDB" id="A0AAE0KRQ7"/>
<feature type="non-terminal residue" evidence="2">
    <location>
        <position position="1"/>
    </location>
</feature>
<evidence type="ECO:0000256" key="1">
    <source>
        <dbReference type="SAM" id="MobiDB-lite"/>
    </source>
</evidence>
<protein>
    <submittedName>
        <fullName evidence="2">Uncharacterized protein</fullName>
    </submittedName>
</protein>
<feature type="compositionally biased region" description="Acidic residues" evidence="1">
    <location>
        <begin position="201"/>
        <end position="210"/>
    </location>
</feature>
<feature type="compositionally biased region" description="Low complexity" evidence="1">
    <location>
        <begin position="138"/>
        <end position="149"/>
    </location>
</feature>
<feature type="region of interest" description="Disordered" evidence="1">
    <location>
        <begin position="448"/>
        <end position="472"/>
    </location>
</feature>
<evidence type="ECO:0000313" key="2">
    <source>
        <dbReference type="EMBL" id="KAK3258303.1"/>
    </source>
</evidence>
<feature type="compositionally biased region" description="Low complexity" evidence="1">
    <location>
        <begin position="215"/>
        <end position="234"/>
    </location>
</feature>
<dbReference type="Proteomes" id="UP001190700">
    <property type="component" value="Unassembled WGS sequence"/>
</dbReference>
<feature type="compositionally biased region" description="Low complexity" evidence="1">
    <location>
        <begin position="31"/>
        <end position="41"/>
    </location>
</feature>
<comment type="caution">
    <text evidence="2">The sequence shown here is derived from an EMBL/GenBank/DDBJ whole genome shotgun (WGS) entry which is preliminary data.</text>
</comment>